<keyword evidence="2" id="KW-0804">Transcription</keyword>
<keyword evidence="1" id="KW-0805">Transcription regulation</keyword>
<evidence type="ECO:0000313" key="6">
    <source>
        <dbReference type="Proteomes" id="UP000188318"/>
    </source>
</evidence>
<evidence type="ECO:0000256" key="1">
    <source>
        <dbReference type="ARBA" id="ARBA00023015"/>
    </source>
</evidence>
<evidence type="ECO:0000313" key="5">
    <source>
        <dbReference type="EMBL" id="OOF98225.1"/>
    </source>
</evidence>
<dbReference type="PANTHER" id="PTHR47424">
    <property type="entry name" value="REGULATORY PROTEIN GAL4"/>
    <property type="match status" value="1"/>
</dbReference>
<dbReference type="SMART" id="SM00906">
    <property type="entry name" value="Fungal_trans"/>
    <property type="match status" value="1"/>
</dbReference>
<organism evidence="5 6">
    <name type="scientific">Aspergillus carbonarius (strain ITEM 5010)</name>
    <dbReference type="NCBI Taxonomy" id="602072"/>
    <lineage>
        <taxon>Eukaryota</taxon>
        <taxon>Fungi</taxon>
        <taxon>Dikarya</taxon>
        <taxon>Ascomycota</taxon>
        <taxon>Pezizomycotina</taxon>
        <taxon>Eurotiomycetes</taxon>
        <taxon>Eurotiomycetidae</taxon>
        <taxon>Eurotiales</taxon>
        <taxon>Aspergillaceae</taxon>
        <taxon>Aspergillus</taxon>
        <taxon>Aspergillus subgen. Circumdati</taxon>
    </lineage>
</organism>
<accession>A0A1R3RUQ3</accession>
<evidence type="ECO:0000256" key="3">
    <source>
        <dbReference type="ARBA" id="ARBA00023242"/>
    </source>
</evidence>
<sequence length="543" mass="61297">MEDRDARLTTLAQRLHSYADIEDVLDRLSEDFRDLHNECDGFEWSEDASAGLDGMASLPASTEAGYLGNSAGSSILRIGPDLLLNYPSSINSREISPSPTRDLRLSGHLANTTILDGLLDAYFACYNPSYPIVHERTFRQQYQERHQIPLHSHWHAVFFAVLAIGNWILGRSSASEQCVYYHAARSRMSVQMLETGSLSTVQLFLLMGNYLQKQDHPNTGYNLIGIAYRMALGLGLHREVPIGKSNLVFHERRRTLWWIAYCFDSGFSLTTCRPVMGSDFIETRLPRNIDDSTCILSSSFPPPTDYPTGYSAIIAQAQLVSIGIIIYKTVISGPPEAASDGHTARSLHHQLEEWRHSLPLYFAAHDIPDWFRGARTIILWKEQNLRMMLWWGAQHLQGNLASETEYARHMCYYVATKCIQNITTYCLDYSECLHPNLSWYATYFLFQASVVLSRCPRPSKNWQDGVGTVDLGLCLISISRARECLADLGRGSDAARRCLEMLDQIQAQEQEQPGVFDPLLMDGDEMDMYSAAVADRLLWAIGL</sequence>
<dbReference type="OrthoDB" id="3364175at2759"/>
<dbReference type="InterPro" id="IPR051127">
    <property type="entry name" value="Fungal_SecMet_Regulators"/>
</dbReference>
<dbReference type="EMBL" id="KV907496">
    <property type="protein sequence ID" value="OOF98225.1"/>
    <property type="molecule type" value="Genomic_DNA"/>
</dbReference>
<dbReference type="GO" id="GO:0000978">
    <property type="term" value="F:RNA polymerase II cis-regulatory region sequence-specific DNA binding"/>
    <property type="evidence" value="ECO:0007669"/>
    <property type="project" value="TreeGrafter"/>
</dbReference>
<dbReference type="CDD" id="cd12148">
    <property type="entry name" value="fungal_TF_MHR"/>
    <property type="match status" value="1"/>
</dbReference>
<proteinExistence type="predicted"/>
<dbReference type="GO" id="GO:0006351">
    <property type="term" value="P:DNA-templated transcription"/>
    <property type="evidence" value="ECO:0007669"/>
    <property type="project" value="InterPro"/>
</dbReference>
<dbReference type="STRING" id="602072.A0A1R3RUQ3"/>
<dbReference type="VEuPathDB" id="FungiDB:ASPCADRAFT_43278"/>
<evidence type="ECO:0000259" key="4">
    <source>
        <dbReference type="SMART" id="SM00906"/>
    </source>
</evidence>
<keyword evidence="6" id="KW-1185">Reference proteome</keyword>
<keyword evidence="3" id="KW-0539">Nucleus</keyword>
<feature type="domain" description="Xylanolytic transcriptional activator regulatory" evidence="4">
    <location>
        <begin position="220"/>
        <end position="292"/>
    </location>
</feature>
<dbReference type="GO" id="GO:0000435">
    <property type="term" value="P:positive regulation of transcription from RNA polymerase II promoter by galactose"/>
    <property type="evidence" value="ECO:0007669"/>
    <property type="project" value="TreeGrafter"/>
</dbReference>
<dbReference type="GO" id="GO:0008270">
    <property type="term" value="F:zinc ion binding"/>
    <property type="evidence" value="ECO:0007669"/>
    <property type="project" value="InterPro"/>
</dbReference>
<dbReference type="Proteomes" id="UP000188318">
    <property type="component" value="Unassembled WGS sequence"/>
</dbReference>
<dbReference type="GO" id="GO:0005634">
    <property type="term" value="C:nucleus"/>
    <property type="evidence" value="ECO:0007669"/>
    <property type="project" value="TreeGrafter"/>
</dbReference>
<dbReference type="AlphaFoldDB" id="A0A1R3RUQ3"/>
<dbReference type="PANTHER" id="PTHR47424:SF2">
    <property type="entry name" value="TRANSCRIPTION FACTOR DOMAIN-CONTAINING PROTEIN-RELATED"/>
    <property type="match status" value="1"/>
</dbReference>
<dbReference type="OMA" id="FEWHEGE"/>
<gene>
    <name evidence="5" type="ORF">ASPCADRAFT_43278</name>
</gene>
<dbReference type="Pfam" id="PF04082">
    <property type="entry name" value="Fungal_trans"/>
    <property type="match status" value="1"/>
</dbReference>
<dbReference type="InterPro" id="IPR007219">
    <property type="entry name" value="XnlR_reg_dom"/>
</dbReference>
<protein>
    <recommendedName>
        <fullName evidence="4">Xylanolytic transcriptional activator regulatory domain-containing protein</fullName>
    </recommendedName>
</protein>
<name>A0A1R3RUQ3_ASPC5</name>
<evidence type="ECO:0000256" key="2">
    <source>
        <dbReference type="ARBA" id="ARBA00023163"/>
    </source>
</evidence>
<dbReference type="GO" id="GO:0000981">
    <property type="term" value="F:DNA-binding transcription factor activity, RNA polymerase II-specific"/>
    <property type="evidence" value="ECO:0007669"/>
    <property type="project" value="TreeGrafter"/>
</dbReference>
<reference evidence="6" key="1">
    <citation type="journal article" date="2017" name="Genome Biol.">
        <title>Comparative genomics reveals high biological diversity and specific adaptations in the industrially and medically important fungal genus Aspergillus.</title>
        <authorList>
            <person name="de Vries R.P."/>
            <person name="Riley R."/>
            <person name="Wiebenga A."/>
            <person name="Aguilar-Osorio G."/>
            <person name="Amillis S."/>
            <person name="Uchima C.A."/>
            <person name="Anderluh G."/>
            <person name="Asadollahi M."/>
            <person name="Askin M."/>
            <person name="Barry K."/>
            <person name="Battaglia E."/>
            <person name="Bayram O."/>
            <person name="Benocci T."/>
            <person name="Braus-Stromeyer S.A."/>
            <person name="Caldana C."/>
            <person name="Canovas D."/>
            <person name="Cerqueira G.C."/>
            <person name="Chen F."/>
            <person name="Chen W."/>
            <person name="Choi C."/>
            <person name="Clum A."/>
            <person name="Dos Santos R.A."/>
            <person name="Damasio A.R."/>
            <person name="Diallinas G."/>
            <person name="Emri T."/>
            <person name="Fekete E."/>
            <person name="Flipphi M."/>
            <person name="Freyberg S."/>
            <person name="Gallo A."/>
            <person name="Gournas C."/>
            <person name="Habgood R."/>
            <person name="Hainaut M."/>
            <person name="Harispe M.L."/>
            <person name="Henrissat B."/>
            <person name="Hilden K.S."/>
            <person name="Hope R."/>
            <person name="Hossain A."/>
            <person name="Karabika E."/>
            <person name="Karaffa L."/>
            <person name="Karanyi Z."/>
            <person name="Krasevec N."/>
            <person name="Kuo A."/>
            <person name="Kusch H."/>
            <person name="LaButti K."/>
            <person name="Lagendijk E.L."/>
            <person name="Lapidus A."/>
            <person name="Levasseur A."/>
            <person name="Lindquist E."/>
            <person name="Lipzen A."/>
            <person name="Logrieco A.F."/>
            <person name="MacCabe A."/>
            <person name="Maekelae M.R."/>
            <person name="Malavazi I."/>
            <person name="Melin P."/>
            <person name="Meyer V."/>
            <person name="Mielnichuk N."/>
            <person name="Miskei M."/>
            <person name="Molnar A.P."/>
            <person name="Mule G."/>
            <person name="Ngan C.Y."/>
            <person name="Orejas M."/>
            <person name="Orosz E."/>
            <person name="Ouedraogo J.P."/>
            <person name="Overkamp K.M."/>
            <person name="Park H.-S."/>
            <person name="Perrone G."/>
            <person name="Piumi F."/>
            <person name="Punt P.J."/>
            <person name="Ram A.F."/>
            <person name="Ramon A."/>
            <person name="Rauscher S."/>
            <person name="Record E."/>
            <person name="Riano-Pachon D.M."/>
            <person name="Robert V."/>
            <person name="Roehrig J."/>
            <person name="Ruller R."/>
            <person name="Salamov A."/>
            <person name="Salih N.S."/>
            <person name="Samson R.A."/>
            <person name="Sandor E."/>
            <person name="Sanguinetti M."/>
            <person name="Schuetze T."/>
            <person name="Sepcic K."/>
            <person name="Shelest E."/>
            <person name="Sherlock G."/>
            <person name="Sophianopoulou V."/>
            <person name="Squina F.M."/>
            <person name="Sun H."/>
            <person name="Susca A."/>
            <person name="Todd R.B."/>
            <person name="Tsang A."/>
            <person name="Unkles S.E."/>
            <person name="van de Wiele N."/>
            <person name="van Rossen-Uffink D."/>
            <person name="Oliveira J.V."/>
            <person name="Vesth T.C."/>
            <person name="Visser J."/>
            <person name="Yu J.-H."/>
            <person name="Zhou M."/>
            <person name="Andersen M.R."/>
            <person name="Archer D.B."/>
            <person name="Baker S.E."/>
            <person name="Benoit I."/>
            <person name="Brakhage A.A."/>
            <person name="Braus G.H."/>
            <person name="Fischer R."/>
            <person name="Frisvad J.C."/>
            <person name="Goldman G.H."/>
            <person name="Houbraken J."/>
            <person name="Oakley B."/>
            <person name="Pocsi I."/>
            <person name="Scazzocchio C."/>
            <person name="Seiboth B."/>
            <person name="vanKuyk P.A."/>
            <person name="Wortman J."/>
            <person name="Dyer P.S."/>
            <person name="Grigoriev I.V."/>
        </authorList>
    </citation>
    <scope>NUCLEOTIDE SEQUENCE [LARGE SCALE GENOMIC DNA]</scope>
    <source>
        <strain evidence="6">ITEM 5010</strain>
    </source>
</reference>